<dbReference type="EMBL" id="LCRD01000031">
    <property type="protein sequence ID" value="KKW29845.1"/>
    <property type="molecule type" value="Genomic_DNA"/>
</dbReference>
<gene>
    <name evidence="9" type="ORF">UY72_C0031G0007</name>
</gene>
<organism evidence="9 10">
    <name type="scientific">Candidatus Uhrbacteria bacterium GW2011_GWD2_52_7</name>
    <dbReference type="NCBI Taxonomy" id="1618989"/>
    <lineage>
        <taxon>Bacteria</taxon>
        <taxon>Candidatus Uhriibacteriota</taxon>
    </lineage>
</organism>
<dbReference type="GO" id="GO:0016020">
    <property type="term" value="C:membrane"/>
    <property type="evidence" value="ECO:0007669"/>
    <property type="project" value="UniProtKB-SubCell"/>
</dbReference>
<feature type="domain" description="Bacterial sugar transferase" evidence="8">
    <location>
        <begin position="268"/>
        <end position="467"/>
    </location>
</feature>
<sequence>MKRADLAFAALLVPLDYVTLIAAATAAYSLRFADVFTSIKPVIFDLTYNEYLRAVLPVAAVYLGIFALAGLYAMRPRRVAVEMSRIFLACSTGIAAVLAIAFFSREIFESRFIVLAVWALSILFVIIERVLVRTLQRSLRSFGVGTNNVVIVGKTKIGNDLHTYFNDHPSHGYQVVGQITHFSTEARTRLLDLLQKQQLDAVILANSDAARDEVQALKVFADTQHVTFLYSAELFAGSTLRPIIHTYAGQPIIEVPKTPLDGWGAIYKRIFDIIGALLLIVVSLPIQIIAAIALFIESPGSILFSTLPNGGPVTRVGQGGRPFRYFKFRSMVRDAHKYRFDPEFVKKHGNLREGSPLFKLEHDPRVTRVGRFIRKLSIDEIPEFYLVLRGSMSLVGPRPHLPEEVARYRPEQRKVLTIKPGITGMAQVSGRANLDFEDEVRLDMHYIENWTPWLDLVILAKTPLAVLGHAWRSGIG</sequence>
<dbReference type="InterPro" id="IPR003362">
    <property type="entry name" value="Bact_transf"/>
</dbReference>
<evidence type="ECO:0000259" key="8">
    <source>
        <dbReference type="Pfam" id="PF02397"/>
    </source>
</evidence>
<dbReference type="NCBIfam" id="TIGR03025">
    <property type="entry name" value="EPS_sugtrans"/>
    <property type="match status" value="1"/>
</dbReference>
<feature type="transmembrane region" description="Helical" evidence="7">
    <location>
        <begin position="110"/>
        <end position="132"/>
    </location>
</feature>
<dbReference type="Proteomes" id="UP000034846">
    <property type="component" value="Unassembled WGS sequence"/>
</dbReference>
<evidence type="ECO:0000256" key="4">
    <source>
        <dbReference type="ARBA" id="ARBA00022692"/>
    </source>
</evidence>
<evidence type="ECO:0000256" key="7">
    <source>
        <dbReference type="SAM" id="Phobius"/>
    </source>
</evidence>
<dbReference type="Pfam" id="PF02397">
    <property type="entry name" value="Bac_transf"/>
    <property type="match status" value="1"/>
</dbReference>
<reference evidence="9 10" key="1">
    <citation type="journal article" date="2015" name="Nature">
        <title>rRNA introns, odd ribosomes, and small enigmatic genomes across a large radiation of phyla.</title>
        <authorList>
            <person name="Brown C.T."/>
            <person name="Hug L.A."/>
            <person name="Thomas B.C."/>
            <person name="Sharon I."/>
            <person name="Castelle C.J."/>
            <person name="Singh A."/>
            <person name="Wilkins M.J."/>
            <person name="Williams K.H."/>
            <person name="Banfield J.F."/>
        </authorList>
    </citation>
    <scope>NUCLEOTIDE SEQUENCE [LARGE SCALE GENOMIC DNA]</scope>
</reference>
<comment type="subcellular location">
    <subcellularLocation>
        <location evidence="1">Membrane</location>
        <topology evidence="1">Multi-pass membrane protein</topology>
    </subcellularLocation>
</comment>
<name>A0A0G1XG03_9BACT</name>
<evidence type="ECO:0000256" key="6">
    <source>
        <dbReference type="ARBA" id="ARBA00023136"/>
    </source>
</evidence>
<dbReference type="InterPro" id="IPR017475">
    <property type="entry name" value="EPS_sugar_tfrase"/>
</dbReference>
<evidence type="ECO:0000313" key="10">
    <source>
        <dbReference type="Proteomes" id="UP000034846"/>
    </source>
</evidence>
<proteinExistence type="inferred from homology"/>
<feature type="transmembrane region" description="Helical" evidence="7">
    <location>
        <begin position="86"/>
        <end position="104"/>
    </location>
</feature>
<feature type="transmembrane region" description="Helical" evidence="7">
    <location>
        <begin position="51"/>
        <end position="74"/>
    </location>
</feature>
<accession>A0A0G1XG03</accession>
<dbReference type="AlphaFoldDB" id="A0A0G1XG03"/>
<dbReference type="PANTHER" id="PTHR30576:SF10">
    <property type="entry name" value="SLL5057 PROTEIN"/>
    <property type="match status" value="1"/>
</dbReference>
<evidence type="ECO:0000256" key="2">
    <source>
        <dbReference type="ARBA" id="ARBA00006464"/>
    </source>
</evidence>
<comment type="caution">
    <text evidence="9">The sequence shown here is derived from an EMBL/GenBank/DDBJ whole genome shotgun (WGS) entry which is preliminary data.</text>
</comment>
<keyword evidence="5 7" id="KW-1133">Transmembrane helix</keyword>
<comment type="similarity">
    <text evidence="2">Belongs to the bacterial sugar transferase family.</text>
</comment>
<keyword evidence="6 7" id="KW-0472">Membrane</keyword>
<feature type="transmembrane region" description="Helical" evidence="7">
    <location>
        <begin position="273"/>
        <end position="296"/>
    </location>
</feature>
<evidence type="ECO:0000256" key="3">
    <source>
        <dbReference type="ARBA" id="ARBA00022679"/>
    </source>
</evidence>
<keyword evidence="4 7" id="KW-0812">Transmembrane</keyword>
<evidence type="ECO:0000313" key="9">
    <source>
        <dbReference type="EMBL" id="KKW29845.1"/>
    </source>
</evidence>
<protein>
    <submittedName>
        <fullName evidence="9">Undecaprenyl-phosphate glucose phosphotransferase</fullName>
    </submittedName>
</protein>
<dbReference type="PANTHER" id="PTHR30576">
    <property type="entry name" value="COLANIC BIOSYNTHESIS UDP-GLUCOSE LIPID CARRIER TRANSFERASE"/>
    <property type="match status" value="1"/>
</dbReference>
<evidence type="ECO:0000256" key="1">
    <source>
        <dbReference type="ARBA" id="ARBA00004141"/>
    </source>
</evidence>
<evidence type="ECO:0000256" key="5">
    <source>
        <dbReference type="ARBA" id="ARBA00022989"/>
    </source>
</evidence>
<dbReference type="GO" id="GO:0016780">
    <property type="term" value="F:phosphotransferase activity, for other substituted phosphate groups"/>
    <property type="evidence" value="ECO:0007669"/>
    <property type="project" value="TreeGrafter"/>
</dbReference>
<keyword evidence="3 9" id="KW-0808">Transferase</keyword>
<dbReference type="Pfam" id="PF13727">
    <property type="entry name" value="CoA_binding_3"/>
    <property type="match status" value="1"/>
</dbReference>